<dbReference type="EMBL" id="PQWO01000010">
    <property type="protein sequence ID" value="PZD72502.1"/>
    <property type="molecule type" value="Genomic_DNA"/>
</dbReference>
<name>A0A2W1JNQ2_9CYAN</name>
<evidence type="ECO:0000313" key="3">
    <source>
        <dbReference type="EMBL" id="PZD72502.1"/>
    </source>
</evidence>
<comment type="caution">
    <text evidence="3">The sequence shown here is derived from an EMBL/GenBank/DDBJ whole genome shotgun (WGS) entry which is preliminary data.</text>
</comment>
<keyword evidence="1" id="KW-0175">Coiled coil</keyword>
<dbReference type="RefSeq" id="WP_110987089.1">
    <property type="nucleotide sequence ID" value="NZ_CAWNWM010000010.1"/>
</dbReference>
<dbReference type="Proteomes" id="UP000248857">
    <property type="component" value="Unassembled WGS sequence"/>
</dbReference>
<feature type="coiled-coil region" evidence="1">
    <location>
        <begin position="14"/>
        <end position="41"/>
    </location>
</feature>
<dbReference type="AlphaFoldDB" id="A0A2W1JNQ2"/>
<sequence length="118" mass="13279">MSDSPTRSPLATLLTQLTATNQELSQSLARLAQTTERLSQNLDWVDGRITILDEDQHRLAEPEATLTQAIQEAGPDLMATLMMQRSQLQLQSRSLSHNFQQDWLQHGSRKGQPKPQSD</sequence>
<evidence type="ECO:0000256" key="1">
    <source>
        <dbReference type="SAM" id="Coils"/>
    </source>
</evidence>
<proteinExistence type="predicted"/>
<evidence type="ECO:0000256" key="2">
    <source>
        <dbReference type="SAM" id="MobiDB-lite"/>
    </source>
</evidence>
<gene>
    <name evidence="3" type="ORF">C1752_03688</name>
</gene>
<organism evidence="3 4">
    <name type="scientific">Acaryochloris thomasi RCC1774</name>
    <dbReference type="NCBI Taxonomy" id="1764569"/>
    <lineage>
        <taxon>Bacteria</taxon>
        <taxon>Bacillati</taxon>
        <taxon>Cyanobacteriota</taxon>
        <taxon>Cyanophyceae</taxon>
        <taxon>Acaryochloridales</taxon>
        <taxon>Acaryochloridaceae</taxon>
        <taxon>Acaryochloris</taxon>
        <taxon>Acaryochloris thomasi</taxon>
    </lineage>
</organism>
<accession>A0A2W1JNQ2</accession>
<keyword evidence="4" id="KW-1185">Reference proteome</keyword>
<evidence type="ECO:0000313" key="4">
    <source>
        <dbReference type="Proteomes" id="UP000248857"/>
    </source>
</evidence>
<protein>
    <submittedName>
        <fullName evidence="3">Uncharacterized protein</fullName>
    </submittedName>
</protein>
<feature type="region of interest" description="Disordered" evidence="2">
    <location>
        <begin position="99"/>
        <end position="118"/>
    </location>
</feature>
<reference evidence="3 4" key="1">
    <citation type="journal article" date="2018" name="Sci. Rep.">
        <title>A novel species of the marine cyanobacterium Acaryochloris with a unique pigment content and lifestyle.</title>
        <authorList>
            <person name="Partensky F."/>
            <person name="Six C."/>
            <person name="Ratin M."/>
            <person name="Garczarek L."/>
            <person name="Vaulot D."/>
            <person name="Probert I."/>
            <person name="Calteau A."/>
            <person name="Gourvil P."/>
            <person name="Marie D."/>
            <person name="Grebert T."/>
            <person name="Bouchier C."/>
            <person name="Le Panse S."/>
            <person name="Gachenot M."/>
            <person name="Rodriguez F."/>
            <person name="Garrido J.L."/>
        </authorList>
    </citation>
    <scope>NUCLEOTIDE SEQUENCE [LARGE SCALE GENOMIC DNA]</scope>
    <source>
        <strain evidence="3 4">RCC1774</strain>
    </source>
</reference>